<dbReference type="EMBL" id="JXTB01000095">
    <property type="protein sequence ID" value="PON64517.1"/>
    <property type="molecule type" value="Genomic_DNA"/>
</dbReference>
<dbReference type="PANTHER" id="PTHR43689:SF14">
    <property type="entry name" value="LYSOPHOSPHOLIPASE BODYGUARD 4-RELATED"/>
    <property type="match status" value="1"/>
</dbReference>
<keyword evidence="3" id="KW-0378">Hydrolase</keyword>
<dbReference type="STRING" id="3476.A0A2P5CTZ3"/>
<name>A0A2P5CTZ3_PARAD</name>
<accession>A0A2P5CTZ3</accession>
<evidence type="ECO:0000259" key="2">
    <source>
        <dbReference type="Pfam" id="PF00561"/>
    </source>
</evidence>
<sequence>MPPAIFSGKWQLNPAKKLLSALSFSVFLVLDFLDTILCLVYRFIDEFFEGQSSMCYCRNREEKQRSGMEDGDGEDEDEDEDESELSETLYGRKNVFREMGFLGFSGKLENSKKRESGEMGSRWSDCGCGSCISWMTNGDHKLHCCIREPSHETLKETNEKPAENVIFLHGFLSSSSLWTETVFPNQSESVKCKYRLFAIDLLGFGRSPKPRDCFYTLKNHLEMIEKSVISPLHLDSFHLVAHSMGCIIAIALAAKHPKSVKSIILVAPPVFPSKFGGLRVLEKLAERRLWPPLLFGSAVMSWYEHIGRSVCLLLCRNHRAWEKILKLVSRRTSLHFMTMDLTRHTHHSAWHSMHNVICGGTKLMESCFKILTKARAKICVIQGDEDQVVPVECSDNVKTMAPNAEVYIIRGANHSTIILGREREFTIYLEHIWASLADS</sequence>
<dbReference type="InterPro" id="IPR000073">
    <property type="entry name" value="AB_hydrolase_1"/>
</dbReference>
<dbReference type="Proteomes" id="UP000237105">
    <property type="component" value="Unassembled WGS sequence"/>
</dbReference>
<feature type="region of interest" description="Disordered" evidence="1">
    <location>
        <begin position="65"/>
        <end position="86"/>
    </location>
</feature>
<organism evidence="3 4">
    <name type="scientific">Parasponia andersonii</name>
    <name type="common">Sponia andersonii</name>
    <dbReference type="NCBI Taxonomy" id="3476"/>
    <lineage>
        <taxon>Eukaryota</taxon>
        <taxon>Viridiplantae</taxon>
        <taxon>Streptophyta</taxon>
        <taxon>Embryophyta</taxon>
        <taxon>Tracheophyta</taxon>
        <taxon>Spermatophyta</taxon>
        <taxon>Magnoliopsida</taxon>
        <taxon>eudicotyledons</taxon>
        <taxon>Gunneridae</taxon>
        <taxon>Pentapetalae</taxon>
        <taxon>rosids</taxon>
        <taxon>fabids</taxon>
        <taxon>Rosales</taxon>
        <taxon>Cannabaceae</taxon>
        <taxon>Parasponia</taxon>
    </lineage>
</organism>
<dbReference type="InterPro" id="IPR029058">
    <property type="entry name" value="AB_hydrolase_fold"/>
</dbReference>
<comment type="caution">
    <text evidence="3">The sequence shown here is derived from an EMBL/GenBank/DDBJ whole genome shotgun (WGS) entry which is preliminary data.</text>
</comment>
<keyword evidence="4" id="KW-1185">Reference proteome</keyword>
<dbReference type="SUPFAM" id="SSF53474">
    <property type="entry name" value="alpha/beta-Hydrolases"/>
    <property type="match status" value="1"/>
</dbReference>
<dbReference type="Pfam" id="PF00561">
    <property type="entry name" value="Abhydrolase_1"/>
    <property type="match status" value="1"/>
</dbReference>
<protein>
    <submittedName>
        <fullName evidence="3">Alpha/beta hydrolase fold</fullName>
    </submittedName>
</protein>
<evidence type="ECO:0000256" key="1">
    <source>
        <dbReference type="SAM" id="MobiDB-lite"/>
    </source>
</evidence>
<proteinExistence type="predicted"/>
<dbReference type="OrthoDB" id="284184at2759"/>
<evidence type="ECO:0000313" key="3">
    <source>
        <dbReference type="EMBL" id="PON64517.1"/>
    </source>
</evidence>
<dbReference type="GO" id="GO:0016787">
    <property type="term" value="F:hydrolase activity"/>
    <property type="evidence" value="ECO:0007669"/>
    <property type="project" value="UniProtKB-KW"/>
</dbReference>
<feature type="domain" description="AB hydrolase-1" evidence="2">
    <location>
        <begin position="165"/>
        <end position="418"/>
    </location>
</feature>
<reference evidence="4" key="1">
    <citation type="submission" date="2016-06" db="EMBL/GenBank/DDBJ databases">
        <title>Parallel loss of symbiosis genes in relatives of nitrogen-fixing non-legume Parasponia.</title>
        <authorList>
            <person name="Van Velzen R."/>
            <person name="Holmer R."/>
            <person name="Bu F."/>
            <person name="Rutten L."/>
            <person name="Van Zeijl A."/>
            <person name="Liu W."/>
            <person name="Santuari L."/>
            <person name="Cao Q."/>
            <person name="Sharma T."/>
            <person name="Shen D."/>
            <person name="Roswanjaya Y."/>
            <person name="Wardhani T."/>
            <person name="Kalhor M.S."/>
            <person name="Jansen J."/>
            <person name="Van den Hoogen J."/>
            <person name="Gungor B."/>
            <person name="Hartog M."/>
            <person name="Hontelez J."/>
            <person name="Verver J."/>
            <person name="Yang W.-C."/>
            <person name="Schijlen E."/>
            <person name="Repin R."/>
            <person name="Schilthuizen M."/>
            <person name="Schranz E."/>
            <person name="Heidstra R."/>
            <person name="Miyata K."/>
            <person name="Fedorova E."/>
            <person name="Kohlen W."/>
            <person name="Bisseling T."/>
            <person name="Smit S."/>
            <person name="Geurts R."/>
        </authorList>
    </citation>
    <scope>NUCLEOTIDE SEQUENCE [LARGE SCALE GENOMIC DNA]</scope>
    <source>
        <strain evidence="4">cv. WU1-14</strain>
    </source>
</reference>
<dbReference type="PRINTS" id="PR00111">
    <property type="entry name" value="ABHYDROLASE"/>
</dbReference>
<evidence type="ECO:0000313" key="4">
    <source>
        <dbReference type="Proteomes" id="UP000237105"/>
    </source>
</evidence>
<dbReference type="Gene3D" id="3.40.50.1820">
    <property type="entry name" value="alpha/beta hydrolase"/>
    <property type="match status" value="1"/>
</dbReference>
<feature type="compositionally biased region" description="Acidic residues" evidence="1">
    <location>
        <begin position="69"/>
        <end position="85"/>
    </location>
</feature>
<gene>
    <name evidence="3" type="ORF">PanWU01x14_123940</name>
</gene>
<dbReference type="PANTHER" id="PTHR43689">
    <property type="entry name" value="HYDROLASE"/>
    <property type="match status" value="1"/>
</dbReference>
<dbReference type="AlphaFoldDB" id="A0A2P5CTZ3"/>